<reference evidence="7 8" key="1">
    <citation type="submission" date="2011-06" db="EMBL/GenBank/DDBJ databases">
        <authorList>
            <person name="Muzny D."/>
            <person name="Qin X."/>
            <person name="Deng J."/>
            <person name="Jiang H."/>
            <person name="Liu Y."/>
            <person name="Qu J."/>
            <person name="Song X.-Z."/>
            <person name="Zhang L."/>
            <person name="Thornton R."/>
            <person name="Coyle M."/>
            <person name="Francisco L."/>
            <person name="Jackson L."/>
            <person name="Javaid M."/>
            <person name="Korchina V."/>
            <person name="Kovar C."/>
            <person name="Mata R."/>
            <person name="Mathew T."/>
            <person name="Ngo R."/>
            <person name="Nguyen L."/>
            <person name="Nguyen N."/>
            <person name="Okwuonu G."/>
            <person name="Ongeri F."/>
            <person name="Pham C."/>
            <person name="Simmons D."/>
            <person name="Wilczek-Boney K."/>
            <person name="Hale W."/>
            <person name="Jakkamsetti A."/>
            <person name="Pham P."/>
            <person name="Ruth R."/>
            <person name="San Lucas F."/>
            <person name="Warren J."/>
            <person name="Zhang J."/>
            <person name="Zhao Z."/>
            <person name="Zhou C."/>
            <person name="Zhu D."/>
            <person name="Lee S."/>
            <person name="Bess C."/>
            <person name="Blankenburg K."/>
            <person name="Forbes L."/>
            <person name="Fu Q."/>
            <person name="Gubbala S."/>
            <person name="Hirani K."/>
            <person name="Jayaseelan J.C."/>
            <person name="Lara F."/>
            <person name="Munidasa M."/>
            <person name="Palculict T."/>
            <person name="Patil S."/>
            <person name="Pu L.-L."/>
            <person name="Saada N."/>
            <person name="Tang L."/>
            <person name="Weissenberger G."/>
            <person name="Zhu Y."/>
            <person name="Hemphill L."/>
            <person name="Shang Y."/>
            <person name="Youmans B."/>
            <person name="Ayvaz T."/>
            <person name="Ross M."/>
            <person name="Santibanez J."/>
            <person name="Aqrawi P."/>
            <person name="Gross S."/>
            <person name="Joshi V."/>
            <person name="Fowler G."/>
            <person name="Nazareth L."/>
            <person name="Reid J."/>
            <person name="Worley K."/>
            <person name="Petrosino J."/>
            <person name="Highlander S."/>
            <person name="Gibbs R."/>
        </authorList>
    </citation>
    <scope>NUCLEOTIDE SEQUENCE [LARGE SCALE GENOMIC DNA]</scope>
    <source>
        <strain evidence="7 8">ATCC 29427</strain>
    </source>
</reference>
<dbReference type="GO" id="GO:0005525">
    <property type="term" value="F:GTP binding"/>
    <property type="evidence" value="ECO:0007669"/>
    <property type="project" value="UniProtKB-KW"/>
</dbReference>
<dbReference type="PANTHER" id="PTHR43834:SF6">
    <property type="entry name" value="GTPASE DER"/>
    <property type="match status" value="1"/>
</dbReference>
<dbReference type="STRING" id="997350.HMPREF9129_2083"/>
<dbReference type="Gene3D" id="3.40.50.300">
    <property type="entry name" value="P-loop containing nucleotide triphosphate hydrolases"/>
    <property type="match status" value="1"/>
</dbReference>
<dbReference type="SUPFAM" id="SSF52540">
    <property type="entry name" value="P-loop containing nucleoside triphosphate hydrolases"/>
    <property type="match status" value="1"/>
</dbReference>
<dbReference type="InterPro" id="IPR032859">
    <property type="entry name" value="KH_dom-like"/>
</dbReference>
<keyword evidence="3" id="KW-0547">Nucleotide-binding</keyword>
<evidence type="ECO:0000259" key="5">
    <source>
        <dbReference type="Pfam" id="PF00009"/>
    </source>
</evidence>
<keyword evidence="2" id="KW-0677">Repeat</keyword>
<dbReference type="InterPro" id="IPR015946">
    <property type="entry name" value="KH_dom-like_a/b"/>
</dbReference>
<dbReference type="FunFam" id="3.30.300.20:FF:000004">
    <property type="entry name" value="GTPase Der"/>
    <property type="match status" value="1"/>
</dbReference>
<dbReference type="InterPro" id="IPR027417">
    <property type="entry name" value="P-loop_NTPase"/>
</dbReference>
<dbReference type="AlphaFoldDB" id="G4D6Q3"/>
<protein>
    <submittedName>
        <fullName evidence="7">GTP-binding protein EngA</fullName>
    </submittedName>
</protein>
<dbReference type="PANTHER" id="PTHR43834">
    <property type="entry name" value="GTPASE DER"/>
    <property type="match status" value="1"/>
</dbReference>
<dbReference type="Pfam" id="PF14714">
    <property type="entry name" value="KH_dom-like"/>
    <property type="match status" value="1"/>
</dbReference>
<evidence type="ECO:0000256" key="3">
    <source>
        <dbReference type="ARBA" id="ARBA00022741"/>
    </source>
</evidence>
<gene>
    <name evidence="7" type="primary">engA2</name>
    <name evidence="7" type="ORF">HMPREF9129_2083</name>
</gene>
<dbReference type="PATRIC" id="fig|997350.3.peg.1989"/>
<dbReference type="GO" id="GO:0043022">
    <property type="term" value="F:ribosome binding"/>
    <property type="evidence" value="ECO:0007669"/>
    <property type="project" value="TreeGrafter"/>
</dbReference>
<keyword evidence="1" id="KW-0690">Ribosome biogenesis</keyword>
<keyword evidence="8" id="KW-1185">Reference proteome</keyword>
<feature type="domain" description="GTPase Der C-terminal KH-domain-like" evidence="6">
    <location>
        <begin position="90"/>
        <end position="170"/>
    </location>
</feature>
<evidence type="ECO:0000256" key="1">
    <source>
        <dbReference type="ARBA" id="ARBA00022517"/>
    </source>
</evidence>
<organism evidence="7 8">
    <name type="scientific">Peptoniphilus indolicus ATCC 29427</name>
    <dbReference type="NCBI Taxonomy" id="997350"/>
    <lineage>
        <taxon>Bacteria</taxon>
        <taxon>Bacillati</taxon>
        <taxon>Bacillota</taxon>
        <taxon>Tissierellia</taxon>
        <taxon>Tissierellales</taxon>
        <taxon>Peptoniphilaceae</taxon>
        <taxon>Peptoniphilus</taxon>
    </lineage>
</organism>
<name>G4D6Q3_9FIRM</name>
<dbReference type="HOGENOM" id="CLU_016077_2_1_9"/>
<keyword evidence="4" id="KW-0342">GTP-binding</keyword>
<dbReference type="eggNOG" id="COG1160">
    <property type="taxonomic scope" value="Bacteria"/>
</dbReference>
<evidence type="ECO:0000256" key="4">
    <source>
        <dbReference type="ARBA" id="ARBA00023134"/>
    </source>
</evidence>
<dbReference type="GO" id="GO:0003924">
    <property type="term" value="F:GTPase activity"/>
    <property type="evidence" value="ECO:0007669"/>
    <property type="project" value="InterPro"/>
</dbReference>
<dbReference type="Pfam" id="PF00009">
    <property type="entry name" value="GTP_EFTU"/>
    <property type="match status" value="1"/>
</dbReference>
<evidence type="ECO:0000313" key="8">
    <source>
        <dbReference type="Proteomes" id="UP000003422"/>
    </source>
</evidence>
<sequence length="175" mass="19906">MIDAVEGVSEQDAKIVGYAHDNNKAIIVAVNKWDAVKKDNGSVKEYEATIRKRLPFINYAPIVFISALTGQRVEKLLDMILIVNNNYNHRIKTGVLNDILNRAVLINQPPSDKGKRGKLYYGSQVAVRPPKFQLSVNDKDLFHFSYIRYIENQIREAYSFDGVPIIISLKNRGEK</sequence>
<proteinExistence type="predicted"/>
<comment type="caution">
    <text evidence="7">The sequence shown here is derived from an EMBL/GenBank/DDBJ whole genome shotgun (WGS) entry which is preliminary data.</text>
</comment>
<dbReference type="GO" id="GO:0042254">
    <property type="term" value="P:ribosome biogenesis"/>
    <property type="evidence" value="ECO:0007669"/>
    <property type="project" value="UniProtKB-KW"/>
</dbReference>
<evidence type="ECO:0000313" key="7">
    <source>
        <dbReference type="EMBL" id="EGY76418.1"/>
    </source>
</evidence>
<dbReference type="Proteomes" id="UP000003422">
    <property type="component" value="Unassembled WGS sequence"/>
</dbReference>
<dbReference type="EMBL" id="AGBB01000211">
    <property type="protein sequence ID" value="EGY76418.1"/>
    <property type="molecule type" value="Genomic_DNA"/>
</dbReference>
<accession>G4D6Q3</accession>
<dbReference type="Gene3D" id="3.30.300.20">
    <property type="match status" value="1"/>
</dbReference>
<dbReference type="InterPro" id="IPR000795">
    <property type="entry name" value="T_Tr_GTP-bd_dom"/>
</dbReference>
<evidence type="ECO:0000259" key="6">
    <source>
        <dbReference type="Pfam" id="PF14714"/>
    </source>
</evidence>
<evidence type="ECO:0000256" key="2">
    <source>
        <dbReference type="ARBA" id="ARBA00022737"/>
    </source>
</evidence>
<feature type="domain" description="Tr-type G" evidence="5">
    <location>
        <begin position="2"/>
        <end position="81"/>
    </location>
</feature>